<proteinExistence type="predicted"/>
<dbReference type="InterPro" id="IPR009577">
    <property type="entry name" value="Sm_multidrug_ex"/>
</dbReference>
<dbReference type="EMBL" id="JASNVW010000004">
    <property type="protein sequence ID" value="MDK6029165.1"/>
    <property type="molecule type" value="Genomic_DNA"/>
</dbReference>
<protein>
    <submittedName>
        <fullName evidence="2">Small multi-drug export protein</fullName>
    </submittedName>
</protein>
<dbReference type="Proteomes" id="UP001529235">
    <property type="component" value="Unassembled WGS sequence"/>
</dbReference>
<evidence type="ECO:0000256" key="1">
    <source>
        <dbReference type="SAM" id="Phobius"/>
    </source>
</evidence>
<comment type="caution">
    <text evidence="2">The sequence shown here is derived from an EMBL/GenBank/DDBJ whole genome shotgun (WGS) entry which is preliminary data.</text>
</comment>
<dbReference type="PANTHER" id="PTHR36007">
    <property type="entry name" value="TRANSPORT PROTEIN-RELATED"/>
    <property type="match status" value="1"/>
</dbReference>
<name>A0ABD4Z7I3_9CREN</name>
<keyword evidence="1" id="KW-1133">Transmembrane helix</keyword>
<dbReference type="PANTHER" id="PTHR36007:SF2">
    <property type="entry name" value="TRANSPORT PROTEIN-RELATED"/>
    <property type="match status" value="1"/>
</dbReference>
<keyword evidence="1" id="KW-0812">Transmembrane</keyword>
<organism evidence="2 3">
    <name type="scientific">Ignisphaera cupida</name>
    <dbReference type="NCBI Taxonomy" id="3050454"/>
    <lineage>
        <taxon>Archaea</taxon>
        <taxon>Thermoproteota</taxon>
        <taxon>Thermoprotei</taxon>
        <taxon>Desulfurococcales</taxon>
        <taxon>Desulfurococcaceae</taxon>
        <taxon>Ignisphaera</taxon>
    </lineage>
</organism>
<feature type="transmembrane region" description="Helical" evidence="1">
    <location>
        <begin position="103"/>
        <end position="130"/>
    </location>
</feature>
<dbReference type="RefSeq" id="WP_285274149.1">
    <property type="nucleotide sequence ID" value="NZ_JASNVW010000004.1"/>
</dbReference>
<keyword evidence="1" id="KW-0472">Membrane</keyword>
<dbReference type="Pfam" id="PF06695">
    <property type="entry name" value="Sm_multidrug_ex"/>
    <property type="match status" value="1"/>
</dbReference>
<evidence type="ECO:0000313" key="2">
    <source>
        <dbReference type="EMBL" id="MDK6029165.1"/>
    </source>
</evidence>
<dbReference type="AlphaFoldDB" id="A0ABD4Z7I3"/>
<evidence type="ECO:0000313" key="3">
    <source>
        <dbReference type="Proteomes" id="UP001529235"/>
    </source>
</evidence>
<sequence length="169" mass="18874">MDFATVFQYITVFIVSFLPIAEVRGGIPLAFYYFYNSSSKLAFAVTLAVIGNLLIAPFVLYLLKYLDYIIRNSNVIPNRIRKAYLWVINYVKKKSMKFERYEVPALAIFVAIPLPATGAWTASLIAFLIGMEKKKALIAIEIGVLGASAIVLLTCLLGLTILKKLFLIP</sequence>
<gene>
    <name evidence="2" type="ORF">QPL79_07295</name>
</gene>
<keyword evidence="3" id="KW-1185">Reference proteome</keyword>
<accession>A0ABD4Z7I3</accession>
<reference evidence="2 3" key="1">
    <citation type="submission" date="2023-05" db="EMBL/GenBank/DDBJ databases">
        <title>A new hyperthermophilic archaea 'Ignisphaera cupida' sp. nov. and description of the family 'Ignisphaeraceae' fam. nov.</title>
        <authorList>
            <person name="Podosokorskaya O.A."/>
            <person name="Elcheninov A.G."/>
            <person name="Klukina A."/>
            <person name="Merkel A.Y."/>
        </authorList>
    </citation>
    <scope>NUCLEOTIDE SEQUENCE [LARGE SCALE GENOMIC DNA]</scope>
    <source>
        <strain evidence="2 3">4213-co</strain>
    </source>
</reference>
<feature type="transmembrane region" description="Helical" evidence="1">
    <location>
        <begin position="41"/>
        <end position="63"/>
    </location>
</feature>
<feature type="transmembrane region" description="Helical" evidence="1">
    <location>
        <begin position="12"/>
        <end position="35"/>
    </location>
</feature>
<feature type="transmembrane region" description="Helical" evidence="1">
    <location>
        <begin position="136"/>
        <end position="162"/>
    </location>
</feature>